<dbReference type="PANTHER" id="PTHR34562">
    <property type="entry name" value="WPP DOMAIN-INTERACTING PROTEIN 2"/>
    <property type="match status" value="1"/>
</dbReference>
<sequence length="494" mass="53496">MPSVNAVANGPAESPGAVAAPKIKTFPSPSPAAAATKGRGLRRWRRIRRDQERPRDSTGGGGGAGGERDEQLHKRWLPLAAAGAPKGKHDASAASESSTASVESRLIPPPPGPGPGLGFSVGAGNSEYGSSRSSTAASAPRVPRARCDHASVVLSPRERERDRPRPRAAASISTAADCSRSSVESDRRSSNAVKARQQLGATGLNGVRRIFSGCCGHGDEEQLSQEVRSTGRCRGNGSSVVGRSVRSSAGEESVGNGGNGRMYWGADPCNESILVLHRAQEALENEIEKITAIGKEPSDEFDVHDDEWSGSVHVEEPNEDLMVKKIKHLESRLEEALALIKQKASRIYELEAIRSQVQPGKTTMLSQCQLDQLYQERMESEIQCIILTRAYQASATLAEDQMALYQTQKSLSEDYKLLGLKLRHTESRAMALEEMAEKLQLQCKELSNSSEVLQLRYKASRVSLFCFVQFLLLCIAMATYLMRLSPSSTKVVPT</sequence>
<evidence type="ECO:0000256" key="1">
    <source>
        <dbReference type="SAM" id="Coils"/>
    </source>
</evidence>
<reference evidence="4" key="1">
    <citation type="submission" date="2020-10" db="EMBL/GenBank/DDBJ databases">
        <authorList>
            <person name="Han B."/>
            <person name="Lu T."/>
            <person name="Zhao Q."/>
            <person name="Huang X."/>
            <person name="Zhao Y."/>
        </authorList>
    </citation>
    <scope>NUCLEOTIDE SEQUENCE</scope>
</reference>
<feature type="compositionally biased region" description="Low complexity" evidence="2">
    <location>
        <begin position="232"/>
        <end position="250"/>
    </location>
</feature>
<comment type="caution">
    <text evidence="4">The sequence shown here is derived from an EMBL/GenBank/DDBJ whole genome shotgun (WGS) entry which is preliminary data.</text>
</comment>
<dbReference type="EMBL" id="CAJGYO010000007">
    <property type="protein sequence ID" value="CAD6246155.1"/>
    <property type="molecule type" value="Genomic_DNA"/>
</dbReference>
<feature type="region of interest" description="Disordered" evidence="2">
    <location>
        <begin position="1"/>
        <end position="197"/>
    </location>
</feature>
<evidence type="ECO:0000256" key="2">
    <source>
        <dbReference type="SAM" id="MobiDB-lite"/>
    </source>
</evidence>
<dbReference type="Proteomes" id="UP000604825">
    <property type="component" value="Unassembled WGS sequence"/>
</dbReference>
<keyword evidence="3" id="KW-1133">Transmembrane helix</keyword>
<feature type="compositionally biased region" description="Basic and acidic residues" evidence="2">
    <location>
        <begin position="156"/>
        <end position="165"/>
    </location>
</feature>
<accession>A0A811PJN1</accession>
<evidence type="ECO:0000313" key="5">
    <source>
        <dbReference type="Proteomes" id="UP000604825"/>
    </source>
</evidence>
<dbReference type="OrthoDB" id="680851at2759"/>
<keyword evidence="3" id="KW-0812">Transmembrane</keyword>
<proteinExistence type="predicted"/>
<dbReference type="InterPro" id="IPR044696">
    <property type="entry name" value="WIP1/2/3"/>
</dbReference>
<keyword evidence="3" id="KW-0472">Membrane</keyword>
<organism evidence="4 5">
    <name type="scientific">Miscanthus lutarioriparius</name>
    <dbReference type="NCBI Taxonomy" id="422564"/>
    <lineage>
        <taxon>Eukaryota</taxon>
        <taxon>Viridiplantae</taxon>
        <taxon>Streptophyta</taxon>
        <taxon>Embryophyta</taxon>
        <taxon>Tracheophyta</taxon>
        <taxon>Spermatophyta</taxon>
        <taxon>Magnoliopsida</taxon>
        <taxon>Liliopsida</taxon>
        <taxon>Poales</taxon>
        <taxon>Poaceae</taxon>
        <taxon>PACMAD clade</taxon>
        <taxon>Panicoideae</taxon>
        <taxon>Andropogonodae</taxon>
        <taxon>Andropogoneae</taxon>
        <taxon>Saccharinae</taxon>
        <taxon>Miscanthus</taxon>
    </lineage>
</organism>
<protein>
    <submittedName>
        <fullName evidence="4">Uncharacterized protein</fullName>
    </submittedName>
</protein>
<feature type="transmembrane region" description="Helical" evidence="3">
    <location>
        <begin position="462"/>
        <end position="481"/>
    </location>
</feature>
<feature type="compositionally biased region" description="Low complexity" evidence="2">
    <location>
        <begin position="92"/>
        <end position="104"/>
    </location>
</feature>
<evidence type="ECO:0000313" key="4">
    <source>
        <dbReference type="EMBL" id="CAD6246155.1"/>
    </source>
</evidence>
<keyword evidence="5" id="KW-1185">Reference proteome</keyword>
<feature type="region of interest" description="Disordered" evidence="2">
    <location>
        <begin position="226"/>
        <end position="256"/>
    </location>
</feature>
<feature type="compositionally biased region" description="Basic residues" evidence="2">
    <location>
        <begin position="39"/>
        <end position="48"/>
    </location>
</feature>
<gene>
    <name evidence="4" type="ORF">NCGR_LOCUS30425</name>
</gene>
<feature type="compositionally biased region" description="Low complexity" evidence="2">
    <location>
        <begin position="130"/>
        <end position="142"/>
    </location>
</feature>
<dbReference type="AlphaFoldDB" id="A0A811PJN1"/>
<evidence type="ECO:0000256" key="3">
    <source>
        <dbReference type="SAM" id="Phobius"/>
    </source>
</evidence>
<keyword evidence="1" id="KW-0175">Coiled coil</keyword>
<dbReference type="PANTHER" id="PTHR34562:SF13">
    <property type="entry name" value="OS08G0497900 PROTEIN"/>
    <property type="match status" value="1"/>
</dbReference>
<feature type="coiled-coil region" evidence="1">
    <location>
        <begin position="422"/>
        <end position="456"/>
    </location>
</feature>
<name>A0A811PJN1_9POAL</name>